<dbReference type="EMBL" id="CAEZYF010000036">
    <property type="protein sequence ID" value="CAB4748045.1"/>
    <property type="molecule type" value="Genomic_DNA"/>
</dbReference>
<dbReference type="InterPro" id="IPR002145">
    <property type="entry name" value="CopG"/>
</dbReference>
<dbReference type="GO" id="GO:0006355">
    <property type="term" value="P:regulation of DNA-templated transcription"/>
    <property type="evidence" value="ECO:0007669"/>
    <property type="project" value="InterPro"/>
</dbReference>
<dbReference type="EMBL" id="CAESGF010000008">
    <property type="protein sequence ID" value="CAB4363799.1"/>
    <property type="molecule type" value="Genomic_DNA"/>
</dbReference>
<feature type="domain" description="Ribbon-helix-helix protein CopG" evidence="1">
    <location>
        <begin position="54"/>
        <end position="90"/>
    </location>
</feature>
<name>A0A6J7KQL8_9ZZZZ</name>
<organism evidence="6">
    <name type="scientific">freshwater metagenome</name>
    <dbReference type="NCBI Taxonomy" id="449393"/>
    <lineage>
        <taxon>unclassified sequences</taxon>
        <taxon>metagenomes</taxon>
        <taxon>ecological metagenomes</taxon>
    </lineage>
</organism>
<accession>A0A6J7KQL8</accession>
<evidence type="ECO:0000313" key="6">
    <source>
        <dbReference type="EMBL" id="CAB4956064.1"/>
    </source>
</evidence>
<dbReference type="EMBL" id="CAFBMT010000031">
    <property type="protein sequence ID" value="CAB4956064.1"/>
    <property type="molecule type" value="Genomic_DNA"/>
</dbReference>
<dbReference type="CDD" id="cd22231">
    <property type="entry name" value="RHH_NikR_HicB-like"/>
    <property type="match status" value="1"/>
</dbReference>
<dbReference type="AlphaFoldDB" id="A0A6J7KQL8"/>
<reference evidence="6" key="1">
    <citation type="submission" date="2020-05" db="EMBL/GenBank/DDBJ databases">
        <authorList>
            <person name="Chiriac C."/>
            <person name="Salcher M."/>
            <person name="Ghai R."/>
            <person name="Kavagutti S V."/>
        </authorList>
    </citation>
    <scope>NUCLEOTIDE SEQUENCE</scope>
</reference>
<dbReference type="SUPFAM" id="SSF47598">
    <property type="entry name" value="Ribbon-helix-helix"/>
    <property type="match status" value="1"/>
</dbReference>
<dbReference type="EMBL" id="CAFAAV010000189">
    <property type="protein sequence ID" value="CAB4831217.1"/>
    <property type="molecule type" value="Genomic_DNA"/>
</dbReference>
<evidence type="ECO:0000313" key="7">
    <source>
        <dbReference type="EMBL" id="CAB4975837.1"/>
    </source>
</evidence>
<dbReference type="EMBL" id="CAFBOL010000007">
    <property type="protein sequence ID" value="CAB4975837.1"/>
    <property type="molecule type" value="Genomic_DNA"/>
</dbReference>
<dbReference type="Pfam" id="PF01402">
    <property type="entry name" value="RHH_1"/>
    <property type="match status" value="1"/>
</dbReference>
<proteinExistence type="predicted"/>
<evidence type="ECO:0000259" key="1">
    <source>
        <dbReference type="Pfam" id="PF01402"/>
    </source>
</evidence>
<evidence type="ECO:0000313" key="4">
    <source>
        <dbReference type="EMBL" id="CAB4831217.1"/>
    </source>
</evidence>
<gene>
    <name evidence="3" type="ORF">UFOPK2656_03361</name>
    <name evidence="4" type="ORF">UFOPK3099_02106</name>
    <name evidence="5" type="ORF">UFOPK3267_02267</name>
    <name evidence="6" type="ORF">UFOPK3651_03187</name>
    <name evidence="7" type="ORF">UFOPK3931_00484</name>
    <name evidence="2" type="ORF">UFOPK4189_01569</name>
</gene>
<evidence type="ECO:0000313" key="3">
    <source>
        <dbReference type="EMBL" id="CAB4748045.1"/>
    </source>
</evidence>
<evidence type="ECO:0000313" key="2">
    <source>
        <dbReference type="EMBL" id="CAB4363799.1"/>
    </source>
</evidence>
<evidence type="ECO:0000313" key="5">
    <source>
        <dbReference type="EMBL" id="CAB4852749.1"/>
    </source>
</evidence>
<sequence length="92" mass="9858">MMAKRAVVGVSNGVPLSDADIEALADEAERGYPMKALRRRGGRPLLGSAPAEVVPVRIDPELKAAIDARATADDTTTSEVIREALRRYLEVA</sequence>
<dbReference type="InterPro" id="IPR010985">
    <property type="entry name" value="Ribbon_hlx_hlx"/>
</dbReference>
<dbReference type="EMBL" id="CAFBIY010000151">
    <property type="protein sequence ID" value="CAB4852749.1"/>
    <property type="molecule type" value="Genomic_DNA"/>
</dbReference>
<protein>
    <submittedName>
        <fullName evidence="6">Unannotated protein</fullName>
    </submittedName>
</protein>